<protein>
    <recommendedName>
        <fullName evidence="5">Cytochrome c</fullName>
    </recommendedName>
</protein>
<dbReference type="RefSeq" id="WP_229953970.1">
    <property type="nucleotide sequence ID" value="NZ_BAAAEM010000002.1"/>
</dbReference>
<dbReference type="InterPro" id="IPR015984">
    <property type="entry name" value="Cyt_c_prime_subgr"/>
</dbReference>
<dbReference type="InterPro" id="IPR010980">
    <property type="entry name" value="Cyt_c/b562"/>
</dbReference>
<keyword evidence="2" id="KW-0732">Signal</keyword>
<dbReference type="EMBL" id="BAAAEM010000002">
    <property type="protein sequence ID" value="GAA0467146.1"/>
    <property type="molecule type" value="Genomic_DNA"/>
</dbReference>
<feature type="region of interest" description="Disordered" evidence="1">
    <location>
        <begin position="24"/>
        <end position="43"/>
    </location>
</feature>
<dbReference type="InterPro" id="IPR002321">
    <property type="entry name" value="Cyt_c_II"/>
</dbReference>
<evidence type="ECO:0000256" key="2">
    <source>
        <dbReference type="SAM" id="SignalP"/>
    </source>
</evidence>
<reference evidence="3 4" key="1">
    <citation type="journal article" date="2019" name="Int. J. Syst. Evol. Microbiol.">
        <title>The Global Catalogue of Microorganisms (GCM) 10K type strain sequencing project: providing services to taxonomists for standard genome sequencing and annotation.</title>
        <authorList>
            <consortium name="The Broad Institute Genomics Platform"/>
            <consortium name="The Broad Institute Genome Sequencing Center for Infectious Disease"/>
            <person name="Wu L."/>
            <person name="Ma J."/>
        </authorList>
    </citation>
    <scope>NUCLEOTIDE SEQUENCE [LARGE SCALE GENOMIC DNA]</scope>
    <source>
        <strain evidence="3 4">JCM 14162</strain>
    </source>
</reference>
<dbReference type="Pfam" id="PF01322">
    <property type="entry name" value="Cytochrom_C_2"/>
    <property type="match status" value="1"/>
</dbReference>
<dbReference type="PROSITE" id="PS51009">
    <property type="entry name" value="CYTCII"/>
    <property type="match status" value="1"/>
</dbReference>
<evidence type="ECO:0000256" key="1">
    <source>
        <dbReference type="SAM" id="MobiDB-lite"/>
    </source>
</evidence>
<dbReference type="Gene3D" id="1.20.120.10">
    <property type="entry name" value="Cytochrome c/b562"/>
    <property type="match status" value="1"/>
</dbReference>
<feature type="chain" id="PRO_5047080451" description="Cytochrome c" evidence="2">
    <location>
        <begin position="22"/>
        <end position="175"/>
    </location>
</feature>
<gene>
    <name evidence="3" type="ORF">GCM10009096_04860</name>
</gene>
<dbReference type="PRINTS" id="PR00608">
    <property type="entry name" value="CYTCHROMECII"/>
</dbReference>
<organism evidence="3 4">
    <name type="scientific">Parasphingorhabdus litoris</name>
    <dbReference type="NCBI Taxonomy" id="394733"/>
    <lineage>
        <taxon>Bacteria</taxon>
        <taxon>Pseudomonadati</taxon>
        <taxon>Pseudomonadota</taxon>
        <taxon>Alphaproteobacteria</taxon>
        <taxon>Sphingomonadales</taxon>
        <taxon>Sphingomonadaceae</taxon>
        <taxon>Parasphingorhabdus</taxon>
    </lineage>
</organism>
<evidence type="ECO:0008006" key="5">
    <source>
        <dbReference type="Google" id="ProtNLM"/>
    </source>
</evidence>
<name>A0ABN1A480_9SPHN</name>
<comment type="caution">
    <text evidence="3">The sequence shown here is derived from an EMBL/GenBank/DDBJ whole genome shotgun (WGS) entry which is preliminary data.</text>
</comment>
<dbReference type="PROSITE" id="PS51257">
    <property type="entry name" value="PROKAR_LIPOPROTEIN"/>
    <property type="match status" value="1"/>
</dbReference>
<evidence type="ECO:0000313" key="4">
    <source>
        <dbReference type="Proteomes" id="UP001500713"/>
    </source>
</evidence>
<evidence type="ECO:0000313" key="3">
    <source>
        <dbReference type="EMBL" id="GAA0467146.1"/>
    </source>
</evidence>
<sequence length="175" mass="18134">MKMLRVKIVAPAIATMMLLSACGGSGGSEAESEAASEAASAQLPNGMTIKEQIEARQGQLEKVGDAFKAISDQLKASSPDIAIIQEAAAAVPEATEGMADWWPEGSGPESGVETDALPAIWENMADFQEKVGNMQEAAANLNTVAQGADMAAIGEAFKATGGTCKACHDDYRLDD</sequence>
<feature type="signal peptide" evidence="2">
    <location>
        <begin position="1"/>
        <end position="21"/>
    </location>
</feature>
<proteinExistence type="predicted"/>
<dbReference type="Proteomes" id="UP001500713">
    <property type="component" value="Unassembled WGS sequence"/>
</dbReference>
<accession>A0ABN1A480</accession>
<dbReference type="SUPFAM" id="SSF47175">
    <property type="entry name" value="Cytochromes"/>
    <property type="match status" value="1"/>
</dbReference>
<keyword evidence="4" id="KW-1185">Reference proteome</keyword>